<reference evidence="2" key="1">
    <citation type="submission" date="2021-02" db="EMBL/GenBank/DDBJ databases">
        <authorList>
            <person name="Nowell W R."/>
        </authorList>
    </citation>
    <scope>NUCLEOTIDE SEQUENCE</scope>
    <source>
        <strain evidence="2">Ploen Becks lab</strain>
    </source>
</reference>
<evidence type="ECO:0000256" key="1">
    <source>
        <dbReference type="SAM" id="SignalP"/>
    </source>
</evidence>
<protein>
    <submittedName>
        <fullName evidence="2">Uncharacterized protein</fullName>
    </submittedName>
</protein>
<name>A0A813M0T0_9BILA</name>
<feature type="signal peptide" evidence="1">
    <location>
        <begin position="1"/>
        <end position="18"/>
    </location>
</feature>
<evidence type="ECO:0000313" key="2">
    <source>
        <dbReference type="EMBL" id="CAF0711371.1"/>
    </source>
</evidence>
<keyword evidence="1" id="KW-0732">Signal</keyword>
<evidence type="ECO:0000313" key="3">
    <source>
        <dbReference type="Proteomes" id="UP000663879"/>
    </source>
</evidence>
<gene>
    <name evidence="2" type="ORF">OXX778_LOCUS1097</name>
</gene>
<feature type="chain" id="PRO_5032538842" evidence="1">
    <location>
        <begin position="19"/>
        <end position="98"/>
    </location>
</feature>
<accession>A0A813M0T0</accession>
<keyword evidence="3" id="KW-1185">Reference proteome</keyword>
<dbReference type="Proteomes" id="UP000663879">
    <property type="component" value="Unassembled WGS sequence"/>
</dbReference>
<organism evidence="2 3">
    <name type="scientific">Brachionus calyciflorus</name>
    <dbReference type="NCBI Taxonomy" id="104777"/>
    <lineage>
        <taxon>Eukaryota</taxon>
        <taxon>Metazoa</taxon>
        <taxon>Spiralia</taxon>
        <taxon>Gnathifera</taxon>
        <taxon>Rotifera</taxon>
        <taxon>Eurotatoria</taxon>
        <taxon>Monogononta</taxon>
        <taxon>Pseudotrocha</taxon>
        <taxon>Ploima</taxon>
        <taxon>Brachionidae</taxon>
        <taxon>Brachionus</taxon>
    </lineage>
</organism>
<dbReference type="EMBL" id="CAJNOC010000064">
    <property type="protein sequence ID" value="CAF0711371.1"/>
    <property type="molecule type" value="Genomic_DNA"/>
</dbReference>
<sequence>MKAIFFCLVLILASCVASQSDNSAATTTAITTTTITSTATTTATTTAITTTATTIQPDNKLATNEVVDSTKSVSNDSSNLQMCSILLPFSYFLWKMVY</sequence>
<proteinExistence type="predicted"/>
<comment type="caution">
    <text evidence="2">The sequence shown here is derived from an EMBL/GenBank/DDBJ whole genome shotgun (WGS) entry which is preliminary data.</text>
</comment>
<dbReference type="PROSITE" id="PS51257">
    <property type="entry name" value="PROKAR_LIPOPROTEIN"/>
    <property type="match status" value="1"/>
</dbReference>
<dbReference type="AlphaFoldDB" id="A0A813M0T0"/>